<reference evidence="3" key="1">
    <citation type="submission" date="2020-11" db="EMBL/GenBank/DDBJ databases">
        <authorList>
            <person name="Tran Van P."/>
        </authorList>
    </citation>
    <scope>NUCLEOTIDE SEQUENCE</scope>
</reference>
<dbReference type="AlphaFoldDB" id="A0A7R8WWM7"/>
<dbReference type="PANTHER" id="PTHR10204:SF34">
    <property type="entry name" value="NAD(P)H DEHYDROGENASE [QUINONE] 1 ISOFORM 1"/>
    <property type="match status" value="1"/>
</dbReference>
<dbReference type="SUPFAM" id="SSF52218">
    <property type="entry name" value="Flavoproteins"/>
    <property type="match status" value="1"/>
</dbReference>
<dbReference type="EMBL" id="OB680859">
    <property type="protein sequence ID" value="CAD7236655.1"/>
    <property type="molecule type" value="Genomic_DNA"/>
</dbReference>
<dbReference type="OrthoDB" id="26889at2759"/>
<dbReference type="GO" id="GO:0003955">
    <property type="term" value="F:NAD(P)H dehydrogenase (quinone) activity"/>
    <property type="evidence" value="ECO:0007669"/>
    <property type="project" value="TreeGrafter"/>
</dbReference>
<organism evidence="3">
    <name type="scientific">Cyprideis torosa</name>
    <dbReference type="NCBI Taxonomy" id="163714"/>
    <lineage>
        <taxon>Eukaryota</taxon>
        <taxon>Metazoa</taxon>
        <taxon>Ecdysozoa</taxon>
        <taxon>Arthropoda</taxon>
        <taxon>Crustacea</taxon>
        <taxon>Oligostraca</taxon>
        <taxon>Ostracoda</taxon>
        <taxon>Podocopa</taxon>
        <taxon>Podocopida</taxon>
        <taxon>Cytherocopina</taxon>
        <taxon>Cytheroidea</taxon>
        <taxon>Cytherideidae</taxon>
        <taxon>Cyprideis</taxon>
    </lineage>
</organism>
<sequence length="329" mass="36944">MLPFSDTNCIKGIGCATEAFLTGNVGKLFIHNAMDMVFQIGRREKVCPGIPRYTGRKGPSYLMLTTVKKFKKPVGMLILLACRLIEDGANMHEPILLCPSGKNIIPRPRLALGGKGRKKILADRDGPQPKIIQRKIMQIFIVAYHPEPKSYNNALLTTAQETLSQCGHKVRTSDLHAMSFNATSGRHNYTTVDNPRYFKQQFEELHASENDGFSPDIRREIENLEWCELLILQFPLWWFSLPAPLKGWVDRVFAMGRIYGNGRFYEMGVFQGKKAMLSLTTGAPQEAYQEDGFNGDISGILRPIHRGILAFTGFSVLQPNIVYGPAHLS</sequence>
<proteinExistence type="inferred from homology"/>
<dbReference type="Gene3D" id="3.40.50.360">
    <property type="match status" value="1"/>
</dbReference>
<evidence type="ECO:0000256" key="2">
    <source>
        <dbReference type="ARBA" id="ARBA00023002"/>
    </source>
</evidence>
<dbReference type="Pfam" id="PF02525">
    <property type="entry name" value="Flavodoxin_2"/>
    <property type="match status" value="1"/>
</dbReference>
<evidence type="ECO:0000256" key="1">
    <source>
        <dbReference type="ARBA" id="ARBA00006252"/>
    </source>
</evidence>
<comment type="similarity">
    <text evidence="1">Belongs to the NAD(P)H dehydrogenase (quinone) family.</text>
</comment>
<evidence type="ECO:0000313" key="3">
    <source>
        <dbReference type="EMBL" id="CAD7236655.1"/>
    </source>
</evidence>
<protein>
    <submittedName>
        <fullName evidence="3">Uncharacterized protein</fullName>
    </submittedName>
</protein>
<dbReference type="InterPro" id="IPR051545">
    <property type="entry name" value="NAD(P)H_dehydrogenase_qn"/>
</dbReference>
<keyword evidence="2" id="KW-0560">Oxidoreductase</keyword>
<name>A0A7R8WWM7_9CRUS</name>
<dbReference type="GO" id="GO:0005829">
    <property type="term" value="C:cytosol"/>
    <property type="evidence" value="ECO:0007669"/>
    <property type="project" value="TreeGrafter"/>
</dbReference>
<gene>
    <name evidence="3" type="ORF">CTOB1V02_LOCUS14470</name>
</gene>
<dbReference type="InterPro" id="IPR003680">
    <property type="entry name" value="Flavodoxin_fold"/>
</dbReference>
<accession>A0A7R8WWM7</accession>
<dbReference type="InterPro" id="IPR029039">
    <property type="entry name" value="Flavoprotein-like_sf"/>
</dbReference>
<dbReference type="PANTHER" id="PTHR10204">
    <property type="entry name" value="NAD P H OXIDOREDUCTASE-RELATED"/>
    <property type="match status" value="1"/>
</dbReference>
<feature type="non-terminal residue" evidence="3">
    <location>
        <position position="1"/>
    </location>
</feature>